<keyword evidence="5 10" id="KW-0812">Transmembrane</keyword>
<feature type="compositionally biased region" description="Pro residues" evidence="9">
    <location>
        <begin position="178"/>
        <end position="191"/>
    </location>
</feature>
<keyword evidence="6" id="KW-0653">Protein transport</keyword>
<keyword evidence="3" id="KW-1003">Cell membrane</keyword>
<keyword evidence="8 10" id="KW-0472">Membrane</keyword>
<evidence type="ECO:0000313" key="11">
    <source>
        <dbReference type="EMBL" id="KAJ9617806.1"/>
    </source>
</evidence>
<organism evidence="11">
    <name type="scientific">Knufia peltigerae</name>
    <dbReference type="NCBI Taxonomy" id="1002370"/>
    <lineage>
        <taxon>Eukaryota</taxon>
        <taxon>Fungi</taxon>
        <taxon>Dikarya</taxon>
        <taxon>Ascomycota</taxon>
        <taxon>Pezizomycotina</taxon>
        <taxon>Eurotiomycetes</taxon>
        <taxon>Chaetothyriomycetidae</taxon>
        <taxon>Chaetothyriales</taxon>
        <taxon>Trichomeriaceae</taxon>
        <taxon>Knufia</taxon>
    </lineage>
</organism>
<name>A0AA39CQ40_9EURO</name>
<dbReference type="GO" id="GO:0022857">
    <property type="term" value="F:transmembrane transporter activity"/>
    <property type="evidence" value="ECO:0007669"/>
    <property type="project" value="InterPro"/>
</dbReference>
<dbReference type="PANTHER" id="PTHR30558">
    <property type="entry name" value="EXBD MEMBRANE COMPONENT OF PMF-DRIVEN MACROMOLECULE IMPORT SYSTEM"/>
    <property type="match status" value="1"/>
</dbReference>
<dbReference type="Pfam" id="PF13103">
    <property type="entry name" value="TonB_2"/>
    <property type="match status" value="1"/>
</dbReference>
<dbReference type="AlphaFoldDB" id="A0AA39CQ40"/>
<evidence type="ECO:0000256" key="8">
    <source>
        <dbReference type="ARBA" id="ARBA00023136"/>
    </source>
</evidence>
<dbReference type="EMBL" id="JAPDRN010000153">
    <property type="protein sequence ID" value="KAJ9617806.1"/>
    <property type="molecule type" value="Genomic_DNA"/>
</dbReference>
<dbReference type="Gene3D" id="3.30.1150.10">
    <property type="match status" value="1"/>
</dbReference>
<evidence type="ECO:0000256" key="5">
    <source>
        <dbReference type="ARBA" id="ARBA00022692"/>
    </source>
</evidence>
<evidence type="ECO:0000256" key="6">
    <source>
        <dbReference type="ARBA" id="ARBA00022927"/>
    </source>
</evidence>
<reference evidence="11" key="1">
    <citation type="submission" date="2022-10" db="EMBL/GenBank/DDBJ databases">
        <title>Culturing micro-colonial fungi from biological soil crusts in the Mojave desert and describing Neophaeococcomyces mojavensis, and introducing the new genera and species Taxawa tesnikishii.</title>
        <authorList>
            <person name="Kurbessoian T."/>
            <person name="Stajich J.E."/>
        </authorList>
    </citation>
    <scope>NUCLEOTIDE SEQUENCE</scope>
    <source>
        <strain evidence="11">TK_35</strain>
    </source>
</reference>
<evidence type="ECO:0000256" key="3">
    <source>
        <dbReference type="ARBA" id="ARBA00022475"/>
    </source>
</evidence>
<feature type="transmembrane region" description="Helical" evidence="10">
    <location>
        <begin position="21"/>
        <end position="40"/>
    </location>
</feature>
<feature type="region of interest" description="Disordered" evidence="9">
    <location>
        <begin position="173"/>
        <end position="257"/>
    </location>
</feature>
<dbReference type="GO" id="GO:0005886">
    <property type="term" value="C:plasma membrane"/>
    <property type="evidence" value="ECO:0007669"/>
    <property type="project" value="UniProtKB-SubCell"/>
</dbReference>
<evidence type="ECO:0000256" key="10">
    <source>
        <dbReference type="SAM" id="Phobius"/>
    </source>
</evidence>
<proteinExistence type="predicted"/>
<feature type="transmembrane region" description="Helical" evidence="10">
    <location>
        <begin position="139"/>
        <end position="161"/>
    </location>
</feature>
<evidence type="ECO:0000256" key="4">
    <source>
        <dbReference type="ARBA" id="ARBA00022519"/>
    </source>
</evidence>
<dbReference type="InterPro" id="IPR003400">
    <property type="entry name" value="ExbD"/>
</dbReference>
<accession>A0AA39CQ40</accession>
<evidence type="ECO:0000256" key="9">
    <source>
        <dbReference type="SAM" id="MobiDB-lite"/>
    </source>
</evidence>
<feature type="compositionally biased region" description="Gly residues" evidence="9">
    <location>
        <begin position="246"/>
        <end position="257"/>
    </location>
</feature>
<keyword evidence="2" id="KW-0813">Transport</keyword>
<feature type="compositionally biased region" description="Acidic residues" evidence="9">
    <location>
        <begin position="198"/>
        <end position="209"/>
    </location>
</feature>
<dbReference type="SUPFAM" id="SSF74653">
    <property type="entry name" value="TolA/TonB C-terminal domain"/>
    <property type="match status" value="1"/>
</dbReference>
<evidence type="ECO:0000256" key="7">
    <source>
        <dbReference type="ARBA" id="ARBA00022989"/>
    </source>
</evidence>
<protein>
    <submittedName>
        <fullName evidence="11">Uncharacterized protein</fullName>
    </submittedName>
</protein>
<dbReference type="Gene3D" id="3.30.420.270">
    <property type="match status" value="1"/>
</dbReference>
<keyword evidence="7 10" id="KW-1133">Transmembrane helix</keyword>
<feature type="compositionally biased region" description="Pro residues" evidence="9">
    <location>
        <begin position="210"/>
        <end position="222"/>
    </location>
</feature>
<keyword evidence="4" id="KW-0997">Cell inner membrane</keyword>
<dbReference type="GO" id="GO:0015031">
    <property type="term" value="P:protein transport"/>
    <property type="evidence" value="ECO:0007669"/>
    <property type="project" value="UniProtKB-KW"/>
</dbReference>
<gene>
    <name evidence="11" type="ORF">H2204_013473</name>
</gene>
<dbReference type="PANTHER" id="PTHR30558:SF12">
    <property type="entry name" value="BIOPOLYMER TRANSPORT PROTEIN EXBD"/>
    <property type="match status" value="1"/>
</dbReference>
<sequence length="353" mass="37880">MAYKAKFGIKKREKGINVTPFVDVLLVVLVIFILTSNASIPGIEVNLPKASNSTALEKPKTKAITIDPSGQVFLDAYPVTMAELEDRLRTERATSPDFPVIVRGDAQVQYARVVEVLDLLRRLELAQVGLEPGTRGRQLLVTIALVLAALLVLGTAVWWLLFKDTASTRRPVVQPPMLALPPPPPPPPPPEKPPEPETPPEETVPEPEPLDQPTPAEEPTPTPDNADPVTMDADAQAGGDNFGIQSGSGGGSSGVGRGGAGNASYGRYLGYLMQQAISRDARVKRLAFQLQVNVWLAPDGRLEKVELVRGSGNEEADVAVLDALRQIGKVDQMPPASLDFPARVLIQGRRPGA</sequence>
<comment type="caution">
    <text evidence="11">The sequence shown here is derived from an EMBL/GenBank/DDBJ whole genome shotgun (WGS) entry which is preliminary data.</text>
</comment>
<evidence type="ECO:0000256" key="2">
    <source>
        <dbReference type="ARBA" id="ARBA00022448"/>
    </source>
</evidence>
<dbReference type="Pfam" id="PF02472">
    <property type="entry name" value="ExbD"/>
    <property type="match status" value="1"/>
</dbReference>
<evidence type="ECO:0000256" key="1">
    <source>
        <dbReference type="ARBA" id="ARBA00004377"/>
    </source>
</evidence>
<comment type="subcellular location">
    <subcellularLocation>
        <location evidence="1">Cell inner membrane</location>
        <topology evidence="1">Single-pass membrane protein</topology>
    </subcellularLocation>
</comment>